<dbReference type="InterPro" id="IPR036249">
    <property type="entry name" value="Thioredoxin-like_sf"/>
</dbReference>
<keyword evidence="3" id="KW-1185">Reference proteome</keyword>
<dbReference type="InterPro" id="IPR002109">
    <property type="entry name" value="Glutaredoxin"/>
</dbReference>
<sequence length="79" mass="8850">MITIYSKQGCAQCLQAENICRIRGIEHKILKLDKDYKLEELQKITGKQRMSMPVIVLADQTVTDVTGLAASLNVIFQSP</sequence>
<dbReference type="KEGG" id="vg:26683888"/>
<evidence type="ECO:0000259" key="1">
    <source>
        <dbReference type="Pfam" id="PF00462"/>
    </source>
</evidence>
<proteinExistence type="predicted"/>
<dbReference type="OrthoDB" id="25064at10239"/>
<dbReference type="EMBL" id="KR296692">
    <property type="protein sequence ID" value="AKJ73780.1"/>
    <property type="molecule type" value="Genomic_DNA"/>
</dbReference>
<gene>
    <name evidence="2" type="ORF">SP38_178</name>
</gene>
<dbReference type="GeneID" id="26683888"/>
<name>A0A0N7CDG8_9CAUD</name>
<feature type="domain" description="Glutaredoxin" evidence="1">
    <location>
        <begin position="2"/>
        <end position="60"/>
    </location>
</feature>
<dbReference type="Pfam" id="PF00462">
    <property type="entry name" value="Glutaredoxin"/>
    <property type="match status" value="1"/>
</dbReference>
<accession>A0A0N7CDG8</accession>
<protein>
    <submittedName>
        <fullName evidence="2">Putative glutaredoxin</fullName>
    </submittedName>
</protein>
<dbReference type="Gene3D" id="3.40.30.10">
    <property type="entry name" value="Glutaredoxin"/>
    <property type="match status" value="1"/>
</dbReference>
<dbReference type="Proteomes" id="UP000201337">
    <property type="component" value="Segment"/>
</dbReference>
<reference evidence="2 3" key="1">
    <citation type="journal article" date="2016" name="Virus Genes">
        <title>Genomic characterization of Salmonella bacteriophages isolated from India.</title>
        <authorList>
            <person name="Karpe Y.A."/>
            <person name="Kanade G.D."/>
            <person name="Pingale K.D."/>
            <person name="Arankalle V.A."/>
            <person name="Banerjee K."/>
        </authorList>
    </citation>
    <scope>NUCLEOTIDE SEQUENCE [LARGE SCALE GENOMIC DNA]</scope>
</reference>
<evidence type="ECO:0000313" key="3">
    <source>
        <dbReference type="Proteomes" id="UP000201337"/>
    </source>
</evidence>
<evidence type="ECO:0000313" key="2">
    <source>
        <dbReference type="EMBL" id="AKJ73780.1"/>
    </source>
</evidence>
<dbReference type="RefSeq" id="YP_009220922.1">
    <property type="nucleotide sequence ID" value="NC_029042.1"/>
</dbReference>
<dbReference type="SUPFAM" id="SSF52833">
    <property type="entry name" value="Thioredoxin-like"/>
    <property type="match status" value="1"/>
</dbReference>
<organism evidence="2 3">
    <name type="scientific">Salmonella phage 38</name>
    <dbReference type="NCBI Taxonomy" id="1654891"/>
    <lineage>
        <taxon>Viruses</taxon>
        <taxon>Duplodnaviria</taxon>
        <taxon>Heunggongvirae</taxon>
        <taxon>Uroviricota</taxon>
        <taxon>Caudoviricetes</taxon>
        <taxon>Pantevenvirales</taxon>
        <taxon>Ackermannviridae</taxon>
        <taxon>Cvivirinae</taxon>
        <taxon>Kuttervirus</taxon>
        <taxon>Kuttervirus kv38</taxon>
    </lineage>
</organism>